<evidence type="ECO:0000313" key="5">
    <source>
        <dbReference type="EMBL" id="CAA2110470.1"/>
    </source>
</evidence>
<dbReference type="AlphaFoldDB" id="A0A679JFV6"/>
<sequence length="586" mass="62883">MTGAPELRSRGWLTVGAALLALCLCGCAAPGLREAAMQRQTTWGPVTGSDDSAVSGTWSWKGVPYAQPPVGALRWRAPRDPQPWSAARPSQAFAPACVQTQRLYGPGLNNRYDETVGSTLGRTVGDEDCLYLNIWTPASLPGAPRPVIVFVHGGSNIAGYTADPVYDGAALARHEDAVVVSINYRLGIFGFLDARALKTGVREEDSGNFALLDIVKALEFVAANAAAFGGDPRRVTLMGQSAGAVNVYALQSSPMLVARGRVLFHRLAALSGGLSTAASLPSGGIPAVLPAPVWAARGQALVLESLVAGGQAADETQARQWEAGSSPERTAAWLRNLSADTLLQVVRTRLAPRGMAASNPIPDGWVLAQDPIMAVRAGRYLRMPVLAGHTRDETKLFPQLFALSPALGGASGRLLDDGAVFSLAARYNPEAPPQTALEQWIPPAYLPVGTPDTGFDARARRLDALWFSAIRDDMLDALRTRQEAVWAYEFEWDRLPPPLDQIFGAAHTFDLPFIFGNFGPSLYSRFMFTHANAPGRLALSDAMMRSLGAFARRGDPNDARSGTVWPQWPRRLVFDAELQHAAIGVR</sequence>
<comment type="similarity">
    <text evidence="1 3">Belongs to the type-B carboxylesterase/lipase family.</text>
</comment>
<reference evidence="5" key="1">
    <citation type="submission" date="2019-12" db="EMBL/GenBank/DDBJ databases">
        <authorList>
            <person name="Cremers G."/>
        </authorList>
    </citation>
    <scope>NUCLEOTIDE SEQUENCE</scope>
    <source>
        <strain evidence="5">Vvax</strain>
    </source>
</reference>
<dbReference type="EMBL" id="LR743508">
    <property type="protein sequence ID" value="CAA2110470.1"/>
    <property type="molecule type" value="Genomic_DNA"/>
</dbReference>
<dbReference type="PROSITE" id="PS00122">
    <property type="entry name" value="CARBOXYLESTERASE_B_1"/>
    <property type="match status" value="1"/>
</dbReference>
<dbReference type="RefSeq" id="WP_339095015.1">
    <property type="nucleotide sequence ID" value="NZ_LR743508.1"/>
</dbReference>
<evidence type="ECO:0000259" key="4">
    <source>
        <dbReference type="Pfam" id="PF00135"/>
    </source>
</evidence>
<dbReference type="InterPro" id="IPR029058">
    <property type="entry name" value="AB_hydrolase_fold"/>
</dbReference>
<organism evidence="5">
    <name type="scientific">Variovorax paradoxus</name>
    <dbReference type="NCBI Taxonomy" id="34073"/>
    <lineage>
        <taxon>Bacteria</taxon>
        <taxon>Pseudomonadati</taxon>
        <taxon>Pseudomonadota</taxon>
        <taxon>Betaproteobacteria</taxon>
        <taxon>Burkholderiales</taxon>
        <taxon>Comamonadaceae</taxon>
        <taxon>Variovorax</taxon>
    </lineage>
</organism>
<gene>
    <name evidence="5" type="primary">pnbA_3</name>
    <name evidence="5" type="ORF">VVAX_06710</name>
</gene>
<dbReference type="InterPro" id="IPR050309">
    <property type="entry name" value="Type-B_Carboxylest/Lipase"/>
</dbReference>
<dbReference type="Pfam" id="PF00135">
    <property type="entry name" value="COesterase"/>
    <property type="match status" value="1"/>
</dbReference>
<feature type="domain" description="Carboxylesterase type B" evidence="4">
    <location>
        <begin position="38"/>
        <end position="568"/>
    </location>
</feature>
<evidence type="ECO:0000256" key="3">
    <source>
        <dbReference type="RuleBase" id="RU361235"/>
    </source>
</evidence>
<evidence type="ECO:0000256" key="2">
    <source>
        <dbReference type="ARBA" id="ARBA00022801"/>
    </source>
</evidence>
<dbReference type="PANTHER" id="PTHR11559">
    <property type="entry name" value="CARBOXYLESTERASE"/>
    <property type="match status" value="1"/>
</dbReference>
<dbReference type="EC" id="3.1.1.-" evidence="3"/>
<keyword evidence="2 3" id="KW-0378">Hydrolase</keyword>
<proteinExistence type="inferred from homology"/>
<dbReference type="Gene3D" id="3.40.50.1820">
    <property type="entry name" value="alpha/beta hydrolase"/>
    <property type="match status" value="1"/>
</dbReference>
<accession>A0A679JFV6</accession>
<dbReference type="InterPro" id="IPR019826">
    <property type="entry name" value="Carboxylesterase_B_AS"/>
</dbReference>
<dbReference type="GO" id="GO:0016787">
    <property type="term" value="F:hydrolase activity"/>
    <property type="evidence" value="ECO:0007669"/>
    <property type="project" value="UniProtKB-KW"/>
</dbReference>
<dbReference type="InterPro" id="IPR002018">
    <property type="entry name" value="CarbesteraseB"/>
</dbReference>
<protein>
    <recommendedName>
        <fullName evidence="3">Carboxylic ester hydrolase</fullName>
        <ecNumber evidence="3">3.1.1.-</ecNumber>
    </recommendedName>
</protein>
<name>A0A679JFV6_VARPD</name>
<dbReference type="PROSITE" id="PS00941">
    <property type="entry name" value="CARBOXYLESTERASE_B_2"/>
    <property type="match status" value="1"/>
</dbReference>
<evidence type="ECO:0000256" key="1">
    <source>
        <dbReference type="ARBA" id="ARBA00005964"/>
    </source>
</evidence>
<dbReference type="SUPFAM" id="SSF53474">
    <property type="entry name" value="alpha/beta-Hydrolases"/>
    <property type="match status" value="1"/>
</dbReference>
<dbReference type="InterPro" id="IPR019819">
    <property type="entry name" value="Carboxylesterase_B_CS"/>
</dbReference>